<protein>
    <submittedName>
        <fullName evidence="3">Uncharacterized protein</fullName>
    </submittedName>
</protein>
<feature type="compositionally biased region" description="Acidic residues" evidence="1">
    <location>
        <begin position="103"/>
        <end position="119"/>
    </location>
</feature>
<accession>A0ABN2NVY4</accession>
<gene>
    <name evidence="3" type="ORF">GCM10009737_00710</name>
</gene>
<reference evidence="3 4" key="1">
    <citation type="journal article" date="2019" name="Int. J. Syst. Evol. Microbiol.">
        <title>The Global Catalogue of Microorganisms (GCM) 10K type strain sequencing project: providing services to taxonomists for standard genome sequencing and annotation.</title>
        <authorList>
            <consortium name="The Broad Institute Genomics Platform"/>
            <consortium name="The Broad Institute Genome Sequencing Center for Infectious Disease"/>
            <person name="Wu L."/>
            <person name="Ma J."/>
        </authorList>
    </citation>
    <scope>NUCLEOTIDE SEQUENCE [LARGE SCALE GENOMIC DNA]</scope>
    <source>
        <strain evidence="3 4">JCM 14046</strain>
    </source>
</reference>
<dbReference type="Proteomes" id="UP001501612">
    <property type="component" value="Unassembled WGS sequence"/>
</dbReference>
<comment type="caution">
    <text evidence="3">The sequence shown here is derived from an EMBL/GenBank/DDBJ whole genome shotgun (WGS) entry which is preliminary data.</text>
</comment>
<name>A0ABN2NVY4_9ACTN</name>
<proteinExistence type="predicted"/>
<keyword evidence="4" id="KW-1185">Reference proteome</keyword>
<keyword evidence="2" id="KW-0812">Transmembrane</keyword>
<dbReference type="EMBL" id="BAAAMY010000001">
    <property type="protein sequence ID" value="GAA1903881.1"/>
    <property type="molecule type" value="Genomic_DNA"/>
</dbReference>
<evidence type="ECO:0000256" key="1">
    <source>
        <dbReference type="SAM" id="MobiDB-lite"/>
    </source>
</evidence>
<keyword evidence="2" id="KW-0472">Membrane</keyword>
<evidence type="ECO:0000256" key="2">
    <source>
        <dbReference type="SAM" id="Phobius"/>
    </source>
</evidence>
<keyword evidence="2" id="KW-1133">Transmembrane helix</keyword>
<dbReference type="RefSeq" id="WP_344002082.1">
    <property type="nucleotide sequence ID" value="NZ_BAAAMY010000001.1"/>
</dbReference>
<organism evidence="3 4">
    <name type="scientific">Nocardioides lentus</name>
    <dbReference type="NCBI Taxonomy" id="338077"/>
    <lineage>
        <taxon>Bacteria</taxon>
        <taxon>Bacillati</taxon>
        <taxon>Actinomycetota</taxon>
        <taxon>Actinomycetes</taxon>
        <taxon>Propionibacteriales</taxon>
        <taxon>Nocardioidaceae</taxon>
        <taxon>Nocardioides</taxon>
    </lineage>
</organism>
<sequence>MEFFLSPGFGGAAAVVAALIAYAAARSRARIDRRLGERSQWWARAEWALDLTRDADPYSQLMGWNALTTLVNSAPTDEDAELIAGAAEAAEADYLELAGTTDGDTEVEADDDVDDEERG</sequence>
<feature type="region of interest" description="Disordered" evidence="1">
    <location>
        <begin position="97"/>
        <end position="119"/>
    </location>
</feature>
<evidence type="ECO:0000313" key="4">
    <source>
        <dbReference type="Proteomes" id="UP001501612"/>
    </source>
</evidence>
<evidence type="ECO:0000313" key="3">
    <source>
        <dbReference type="EMBL" id="GAA1903881.1"/>
    </source>
</evidence>
<feature type="transmembrane region" description="Helical" evidence="2">
    <location>
        <begin position="6"/>
        <end position="25"/>
    </location>
</feature>